<gene>
    <name evidence="1" type="ORF">OWV82_016448</name>
</gene>
<comment type="caution">
    <text evidence="1">The sequence shown here is derived from an EMBL/GenBank/DDBJ whole genome shotgun (WGS) entry which is preliminary data.</text>
</comment>
<accession>A0ACC1XG68</accession>
<dbReference type="EMBL" id="CM051402">
    <property type="protein sequence ID" value="KAJ4710238.1"/>
    <property type="molecule type" value="Genomic_DNA"/>
</dbReference>
<organism evidence="1 2">
    <name type="scientific">Melia azedarach</name>
    <name type="common">Chinaberry tree</name>
    <dbReference type="NCBI Taxonomy" id="155640"/>
    <lineage>
        <taxon>Eukaryota</taxon>
        <taxon>Viridiplantae</taxon>
        <taxon>Streptophyta</taxon>
        <taxon>Embryophyta</taxon>
        <taxon>Tracheophyta</taxon>
        <taxon>Spermatophyta</taxon>
        <taxon>Magnoliopsida</taxon>
        <taxon>eudicotyledons</taxon>
        <taxon>Gunneridae</taxon>
        <taxon>Pentapetalae</taxon>
        <taxon>rosids</taxon>
        <taxon>malvids</taxon>
        <taxon>Sapindales</taxon>
        <taxon>Meliaceae</taxon>
        <taxon>Melia</taxon>
    </lineage>
</organism>
<dbReference type="Proteomes" id="UP001164539">
    <property type="component" value="Chromosome 9"/>
</dbReference>
<sequence length="503" mass="55958">MAKESTESSVATSPSTPSNWWELHHHAASSLSASTWTNSSCSPWNQQNPNSNNSSCEQEEVSISTTFTYASNQSGLTVESAHRLVEPAASSSELMGEHAPDNHQLWSHVLLSDGSNNGDLHNSTQDVGENLLDPLSSKTISSTGIFDPAPFDYLKKMDSSWEFTNSSSFNNFEKHLNGINESLNENERLNKLSNLVSHWSIAPPDPEISRQFNPQTCHISLNSSMDDHQYNSHARNSGPLSYYGHDLKMENDDNTSLSFFRKPMFNNTSALGYHVGFNSSSNITMVEAADSKFYYGMSSPHSNQSRNFADNMNLSSRLTKPLIDIHIPKPYYKSFNLSDCKKQGLRTSPPTRTSTAKERGASNEGKKKRPEENSEGAVKKPKTESSTASSVKAPKVKLGERITALQQIVSPFGKTDTASVLYEAIGYIKFLQEQVQLLSNPYMKCHSHKDPWGGLERKEKGDLKADLRSRGLCLVPISCTPKIYHENTGSDYWTPAYRGCLYR</sequence>
<evidence type="ECO:0000313" key="2">
    <source>
        <dbReference type="Proteomes" id="UP001164539"/>
    </source>
</evidence>
<protein>
    <submittedName>
        <fullName evidence="1">Transcription factor bHLH</fullName>
    </submittedName>
</protein>
<evidence type="ECO:0000313" key="1">
    <source>
        <dbReference type="EMBL" id="KAJ4710238.1"/>
    </source>
</evidence>
<name>A0ACC1XG68_MELAZ</name>
<keyword evidence="2" id="KW-1185">Reference proteome</keyword>
<proteinExistence type="predicted"/>
<reference evidence="1 2" key="1">
    <citation type="journal article" date="2023" name="Science">
        <title>Complex scaffold remodeling in plant triterpene biosynthesis.</title>
        <authorList>
            <person name="De La Pena R."/>
            <person name="Hodgson H."/>
            <person name="Liu J.C."/>
            <person name="Stephenson M.J."/>
            <person name="Martin A.C."/>
            <person name="Owen C."/>
            <person name="Harkess A."/>
            <person name="Leebens-Mack J."/>
            <person name="Jimenez L.E."/>
            <person name="Osbourn A."/>
            <person name="Sattely E.S."/>
        </authorList>
    </citation>
    <scope>NUCLEOTIDE SEQUENCE [LARGE SCALE GENOMIC DNA]</scope>
    <source>
        <strain evidence="2">cv. JPN11</strain>
        <tissue evidence="1">Leaf</tissue>
    </source>
</reference>